<protein>
    <submittedName>
        <fullName evidence="2">Uncharacterized protein</fullName>
    </submittedName>
</protein>
<dbReference type="AlphaFoldDB" id="A0A4C1WRY9"/>
<sequence length="136" mass="14936">MYSRLSIVFVREVIGFIALLRCLVGGTSRRDQGGEGRGGGGGDASAADVSSLTRATRKVPPPFRTFKRLARAYTAAARVFHLQVRLSVQERLFPHAPVAWLRLKLRCTNLIIRGANSPAPRGTAAWFKLVLRSLYA</sequence>
<reference evidence="2 3" key="1">
    <citation type="journal article" date="2019" name="Commun. Biol.">
        <title>The bagworm genome reveals a unique fibroin gene that provides high tensile strength.</title>
        <authorList>
            <person name="Kono N."/>
            <person name="Nakamura H."/>
            <person name="Ohtoshi R."/>
            <person name="Tomita M."/>
            <person name="Numata K."/>
            <person name="Arakawa K."/>
        </authorList>
    </citation>
    <scope>NUCLEOTIDE SEQUENCE [LARGE SCALE GENOMIC DNA]</scope>
</reference>
<evidence type="ECO:0000256" key="1">
    <source>
        <dbReference type="SAM" id="MobiDB-lite"/>
    </source>
</evidence>
<feature type="region of interest" description="Disordered" evidence="1">
    <location>
        <begin position="28"/>
        <end position="53"/>
    </location>
</feature>
<evidence type="ECO:0000313" key="3">
    <source>
        <dbReference type="Proteomes" id="UP000299102"/>
    </source>
</evidence>
<organism evidence="2 3">
    <name type="scientific">Eumeta variegata</name>
    <name type="common">Bagworm moth</name>
    <name type="synonym">Eumeta japonica</name>
    <dbReference type="NCBI Taxonomy" id="151549"/>
    <lineage>
        <taxon>Eukaryota</taxon>
        <taxon>Metazoa</taxon>
        <taxon>Ecdysozoa</taxon>
        <taxon>Arthropoda</taxon>
        <taxon>Hexapoda</taxon>
        <taxon>Insecta</taxon>
        <taxon>Pterygota</taxon>
        <taxon>Neoptera</taxon>
        <taxon>Endopterygota</taxon>
        <taxon>Lepidoptera</taxon>
        <taxon>Glossata</taxon>
        <taxon>Ditrysia</taxon>
        <taxon>Tineoidea</taxon>
        <taxon>Psychidae</taxon>
        <taxon>Oiketicinae</taxon>
        <taxon>Eumeta</taxon>
    </lineage>
</organism>
<proteinExistence type="predicted"/>
<accession>A0A4C1WRY9</accession>
<evidence type="ECO:0000313" key="2">
    <source>
        <dbReference type="EMBL" id="GBP53079.1"/>
    </source>
</evidence>
<comment type="caution">
    <text evidence="2">The sequence shown here is derived from an EMBL/GenBank/DDBJ whole genome shotgun (WGS) entry which is preliminary data.</text>
</comment>
<dbReference type="EMBL" id="BGZK01000615">
    <property type="protein sequence ID" value="GBP53079.1"/>
    <property type="molecule type" value="Genomic_DNA"/>
</dbReference>
<keyword evidence="3" id="KW-1185">Reference proteome</keyword>
<dbReference type="Proteomes" id="UP000299102">
    <property type="component" value="Unassembled WGS sequence"/>
</dbReference>
<name>A0A4C1WRY9_EUMVA</name>
<gene>
    <name evidence="2" type="ORF">EVAR_43365_1</name>
</gene>